<name>A0A951UQL8_9CYAN</name>
<accession>A0A951UQL8</accession>
<proteinExistence type="predicted"/>
<dbReference type="AlphaFoldDB" id="A0A951UQL8"/>
<sequence>MNNAQYGLPFTHSEVWLSQSGAAYRADAQRPPAEPCVNSPVHIIQNSYRHEQAIEVEVIEVEALQTEAVEMQAIEMQRIVHEVQPVQSNSAQSSVQPIPAQDPNPGLLDIGFWLNLPE</sequence>
<dbReference type="Proteomes" id="UP000757435">
    <property type="component" value="Unassembled WGS sequence"/>
</dbReference>
<reference evidence="1" key="2">
    <citation type="journal article" date="2022" name="Microbiol. Resour. Announc.">
        <title>Metagenome Sequencing to Explore Phylogenomics of Terrestrial Cyanobacteria.</title>
        <authorList>
            <person name="Ward R.D."/>
            <person name="Stajich J.E."/>
            <person name="Johansen J.R."/>
            <person name="Huntemann M."/>
            <person name="Clum A."/>
            <person name="Foster B."/>
            <person name="Foster B."/>
            <person name="Roux S."/>
            <person name="Palaniappan K."/>
            <person name="Varghese N."/>
            <person name="Mukherjee S."/>
            <person name="Reddy T.B.K."/>
            <person name="Daum C."/>
            <person name="Copeland A."/>
            <person name="Chen I.A."/>
            <person name="Ivanova N.N."/>
            <person name="Kyrpides N.C."/>
            <person name="Shapiro N."/>
            <person name="Eloe-Fadrosh E.A."/>
            <person name="Pietrasiak N."/>
        </authorList>
    </citation>
    <scope>NUCLEOTIDE SEQUENCE</scope>
    <source>
        <strain evidence="1">UHER 2000/2452</strain>
    </source>
</reference>
<reference evidence="1" key="1">
    <citation type="submission" date="2021-05" db="EMBL/GenBank/DDBJ databases">
        <authorList>
            <person name="Pietrasiak N."/>
            <person name="Ward R."/>
            <person name="Stajich J.E."/>
            <person name="Kurbessoian T."/>
        </authorList>
    </citation>
    <scope>NUCLEOTIDE SEQUENCE</scope>
    <source>
        <strain evidence="1">UHER 2000/2452</strain>
    </source>
</reference>
<gene>
    <name evidence="1" type="ORF">KME15_17975</name>
</gene>
<organism evidence="1 2">
    <name type="scientific">Drouetiella hepatica Uher 2000/2452</name>
    <dbReference type="NCBI Taxonomy" id="904376"/>
    <lineage>
        <taxon>Bacteria</taxon>
        <taxon>Bacillati</taxon>
        <taxon>Cyanobacteriota</taxon>
        <taxon>Cyanophyceae</taxon>
        <taxon>Oculatellales</taxon>
        <taxon>Oculatellaceae</taxon>
        <taxon>Drouetiella</taxon>
    </lineage>
</organism>
<comment type="caution">
    <text evidence="1">The sequence shown here is derived from an EMBL/GenBank/DDBJ whole genome shotgun (WGS) entry which is preliminary data.</text>
</comment>
<protein>
    <submittedName>
        <fullName evidence="1">Uncharacterized protein</fullName>
    </submittedName>
</protein>
<dbReference type="EMBL" id="JAHHHD010000022">
    <property type="protein sequence ID" value="MBW4660563.1"/>
    <property type="molecule type" value="Genomic_DNA"/>
</dbReference>
<evidence type="ECO:0000313" key="2">
    <source>
        <dbReference type="Proteomes" id="UP000757435"/>
    </source>
</evidence>
<evidence type="ECO:0000313" key="1">
    <source>
        <dbReference type="EMBL" id="MBW4660563.1"/>
    </source>
</evidence>